<name>A0A480IKI3_PIG</name>
<feature type="region of interest" description="Disordered" evidence="1">
    <location>
        <begin position="42"/>
        <end position="79"/>
    </location>
</feature>
<reference evidence="2" key="1">
    <citation type="journal article" date="2019" name="PeerJ">
        <title>Genes of the pig, Sus scrofa, reconstructed with EvidentialGene.</title>
        <authorList>
            <person name="Gilbert D.G."/>
        </authorList>
    </citation>
    <scope>NUCLEOTIDE SEQUENCE</scope>
</reference>
<accession>A0A480IKI3</accession>
<feature type="compositionally biased region" description="Low complexity" evidence="1">
    <location>
        <begin position="353"/>
        <end position="362"/>
    </location>
</feature>
<feature type="region of interest" description="Disordered" evidence="1">
    <location>
        <begin position="333"/>
        <end position="454"/>
    </location>
</feature>
<protein>
    <submittedName>
        <fullName evidence="2">Transaldolase</fullName>
    </submittedName>
</protein>
<sequence length="454" mass="48084">MRAYLSRGPGAVVTRCWRSKLPLFCGEGGTCSIWKFPGKGSNGSCSSRPQPRGIQAASVTHATAHGNAGPNPVSEARDPTHTLTDTRWIRYCCTTAATPELPCLTLQSSARGASKTVRWDGGLWLGSAPGMWQSGRGPVVRVDPRGHVDFLQGRWGGCGRPELPSVASKGPGLSPGHSRALRGPLTLGPVVPCEFRKGILITHNPLAGETLGRFQICWQPGWNDPVPARVPPGRDGLAQAALPPPLTPLAPQGAGGAARHPLQHDAALLLRPGRGLRRGGGDAHLPLRGPHPRLARGQHGPEVLRAPGGPRREERHQDLQLLQEVRLQDHRHGRLLPQHGRDQGPGGLRLPHHLAPAPGGAAQRHQQVGAHALGQGGPGQPPGEGPPGREGLPLAAQRGPHGCGEAVGRDPQVCRRRREAGADADGTNVQHRERQIARRPGGSAELRRRRGAGL</sequence>
<feature type="region of interest" description="Disordered" evidence="1">
    <location>
        <begin position="273"/>
        <end position="315"/>
    </location>
</feature>
<dbReference type="EMBL" id="DQIR01081973">
    <property type="protein sequence ID" value="HDA37449.1"/>
    <property type="molecule type" value="Transcribed_RNA"/>
</dbReference>
<evidence type="ECO:0000256" key="1">
    <source>
        <dbReference type="SAM" id="MobiDB-lite"/>
    </source>
</evidence>
<dbReference type="EMBL" id="DQIR01081972">
    <property type="protein sequence ID" value="HDA37448.1"/>
    <property type="molecule type" value="Transcribed_RNA"/>
</dbReference>
<organism evidence="2">
    <name type="scientific">Sus scrofa</name>
    <name type="common">Pig</name>
    <dbReference type="NCBI Taxonomy" id="9823"/>
    <lineage>
        <taxon>Eukaryota</taxon>
        <taxon>Metazoa</taxon>
        <taxon>Chordata</taxon>
        <taxon>Craniata</taxon>
        <taxon>Vertebrata</taxon>
        <taxon>Euteleostomi</taxon>
        <taxon>Mammalia</taxon>
        <taxon>Eutheria</taxon>
        <taxon>Laurasiatheria</taxon>
        <taxon>Artiodactyla</taxon>
        <taxon>Suina</taxon>
        <taxon>Suidae</taxon>
        <taxon>Sus</taxon>
    </lineage>
</organism>
<proteinExistence type="predicted"/>
<dbReference type="AlphaFoldDB" id="A0A480IKI3"/>
<evidence type="ECO:0000313" key="2">
    <source>
        <dbReference type="EMBL" id="HDA37448.1"/>
    </source>
</evidence>